<dbReference type="SUPFAM" id="SSF69796">
    <property type="entry name" value="Thymidylate synthase-complementing protein Thy1"/>
    <property type="match status" value="1"/>
</dbReference>
<keyword evidence="2" id="KW-1185">Reference proteome</keyword>
<dbReference type="InterPro" id="IPR003669">
    <property type="entry name" value="Thymidylate_synthase_ThyX"/>
</dbReference>
<dbReference type="Pfam" id="PF02511">
    <property type="entry name" value="Thy1"/>
    <property type="match status" value="1"/>
</dbReference>
<name>A0A2L1GK81_9BACT</name>
<dbReference type="OrthoDB" id="9780625at2"/>
<evidence type="ECO:0000313" key="2">
    <source>
        <dbReference type="Proteomes" id="UP000239867"/>
    </source>
</evidence>
<dbReference type="CDD" id="cd20175">
    <property type="entry name" value="ThyX"/>
    <property type="match status" value="1"/>
</dbReference>
<dbReference type="GO" id="GO:0050797">
    <property type="term" value="F:thymidylate synthase (FAD) activity"/>
    <property type="evidence" value="ECO:0007669"/>
    <property type="project" value="InterPro"/>
</dbReference>
<dbReference type="Gene3D" id="3.30.1360.170">
    <property type="match status" value="2"/>
</dbReference>
<dbReference type="InterPro" id="IPR036098">
    <property type="entry name" value="Thymidylate_synthase_ThyX_sf"/>
</dbReference>
<dbReference type="GO" id="GO:0004799">
    <property type="term" value="F:thymidylate synthase activity"/>
    <property type="evidence" value="ECO:0007669"/>
    <property type="project" value="TreeGrafter"/>
</dbReference>
<reference evidence="1 2" key="1">
    <citation type="journal article" date="2018" name="MBio">
        <title>Insights into the evolution of host association through the isolation and characterization of a novel human periodontal pathobiont, Desulfobulbus oralis.</title>
        <authorList>
            <person name="Cross K.L."/>
            <person name="Chirania P."/>
            <person name="Xiong W."/>
            <person name="Beall C.J."/>
            <person name="Elkins J.G."/>
            <person name="Giannone R.J."/>
            <person name="Griffen A.L."/>
            <person name="Guss A.M."/>
            <person name="Hettich R.L."/>
            <person name="Joshi S.S."/>
            <person name="Mokrzan E.M."/>
            <person name="Martin R.K."/>
            <person name="Zhulin I.B."/>
            <person name="Leys E.J."/>
            <person name="Podar M."/>
        </authorList>
    </citation>
    <scope>NUCLEOTIDE SEQUENCE [LARGE SCALE GENOMIC DNA]</scope>
    <source>
        <strain evidence="1 2">ORNL</strain>
    </source>
</reference>
<dbReference type="GO" id="GO:0050660">
    <property type="term" value="F:flavin adenine dinucleotide binding"/>
    <property type="evidence" value="ECO:0007669"/>
    <property type="project" value="InterPro"/>
</dbReference>
<dbReference type="PANTHER" id="PTHR34934:SF1">
    <property type="entry name" value="FLAVIN-DEPENDENT THYMIDYLATE SYNTHASE"/>
    <property type="match status" value="1"/>
</dbReference>
<organism evidence="1 2">
    <name type="scientific">Desulfobulbus oralis</name>
    <dbReference type="NCBI Taxonomy" id="1986146"/>
    <lineage>
        <taxon>Bacteria</taxon>
        <taxon>Pseudomonadati</taxon>
        <taxon>Thermodesulfobacteriota</taxon>
        <taxon>Desulfobulbia</taxon>
        <taxon>Desulfobulbales</taxon>
        <taxon>Desulfobulbaceae</taxon>
        <taxon>Desulfobulbus</taxon>
    </lineage>
</organism>
<dbReference type="RefSeq" id="WP_104935402.1">
    <property type="nucleotide sequence ID" value="NZ_CP021255.1"/>
</dbReference>
<dbReference type="AlphaFoldDB" id="A0A2L1GK81"/>
<dbReference type="Proteomes" id="UP000239867">
    <property type="component" value="Chromosome"/>
</dbReference>
<proteinExistence type="predicted"/>
<gene>
    <name evidence="1" type="ORF">CAY53_00095</name>
</gene>
<dbReference type="GO" id="GO:0070402">
    <property type="term" value="F:NADPH binding"/>
    <property type="evidence" value="ECO:0007669"/>
    <property type="project" value="TreeGrafter"/>
</dbReference>
<accession>A0A2L1GK81</accession>
<dbReference type="GO" id="GO:0006231">
    <property type="term" value="P:dTMP biosynthetic process"/>
    <property type="evidence" value="ECO:0007669"/>
    <property type="project" value="InterPro"/>
</dbReference>
<dbReference type="EMBL" id="CP021255">
    <property type="protein sequence ID" value="AVD70075.1"/>
    <property type="molecule type" value="Genomic_DNA"/>
</dbReference>
<sequence>MRILDPSFTILDNLDRQSLAARVEYCGRVCYKSEASIDAHSAGPFVRRMLQRQHSSVFEMAMLSLDIRLRDEAQLAALFARQPRFLQISLPGPDKTRLLLTGSIRALRDFLQGEQDALRDALGAFLLARHPLFFADVVPAAAQADADIEIRKLPLAAVEELPPALLAEHRFLAVRFVVNRAVSHELVRHRRCSFLQESQRYCRYNSERFGGEVAFIRPLFFPEGSPEFLLWQEAMAHCERIYLKLLASASPQAARSVLPNSCKTEIIVSANLGQWRHMLALRTSQAADPSMREVTIPLARELARRYPTLFTAAEHRSQ</sequence>
<dbReference type="KEGG" id="deo:CAY53_00095"/>
<evidence type="ECO:0000313" key="1">
    <source>
        <dbReference type="EMBL" id="AVD70075.1"/>
    </source>
</evidence>
<dbReference type="PANTHER" id="PTHR34934">
    <property type="entry name" value="FLAVIN-DEPENDENT THYMIDYLATE SYNTHASE"/>
    <property type="match status" value="1"/>
</dbReference>
<dbReference type="PROSITE" id="PS51331">
    <property type="entry name" value="THYX"/>
    <property type="match status" value="1"/>
</dbReference>
<protein>
    <submittedName>
        <fullName evidence="1">FAD-dependent thymidylate synthase</fullName>
    </submittedName>
</protein>